<feature type="domain" description="Solute-binding protein family 5" evidence="3">
    <location>
        <begin position="101"/>
        <end position="467"/>
    </location>
</feature>
<keyword evidence="1 2" id="KW-0732">Signal</keyword>
<dbReference type="InterPro" id="IPR039424">
    <property type="entry name" value="SBP_5"/>
</dbReference>
<sequence>MTSPFRKARGRIAAGVAGTLVAALALAGCSSSSSPNTSATPDAVKITANTAAPSGDIDSVTWAVYAEPLSLDYAYAFDYPDNQVLANVCESLLRLNPDWTLSPSLATSFEHPKPNVWVYNLRQGVKFHDGTPMTAADVVASMKRHMDPAVGSSWADVYKFVTSITQTGPSQVTVTESQPDSQFNLMMGSAPGVVESAAYLKKAGKNYGNSTGLVDCTGPYKIDSWTSGQSIQLSRDDAYWDKDLMAKNKTFKFVFLQDATARVNALKSGAVDGSFMVPTEAISQLQNTSAGNLYFGLNTAVNSLIISNLKGALGDLKVRQAIMAALDRQGMTKAATGGVGQVSNALTTESVWSGASAETTKRAFADLKTYPLNLDKAKQLVKEAGAEGKTVTIATAPIGNDFNIVSQGTAAALQSIGMKAKIVTVTPAQYSALFSDPTARKGIDLFYTNWYLSSPDPLEMYAILQTGQFSNYADWSDPTYDKIVNQAIKTQDPEARAVLSAQAQKITNEQLPWLPLAAGPMTMFLGKKITGASPSVAFLYYPWAATIGKR</sequence>
<dbReference type="AlphaFoldDB" id="A0A0B2ACS3"/>
<dbReference type="EMBL" id="JTDK01000002">
    <property type="protein sequence ID" value="KHK99568.1"/>
    <property type="molecule type" value="Genomic_DNA"/>
</dbReference>
<evidence type="ECO:0000259" key="3">
    <source>
        <dbReference type="Pfam" id="PF00496"/>
    </source>
</evidence>
<protein>
    <submittedName>
        <fullName evidence="4">Peptide ABC transporter substrate-binding protein</fullName>
    </submittedName>
</protein>
<dbReference type="PROSITE" id="PS51257">
    <property type="entry name" value="PROKAR_LIPOPROTEIN"/>
    <property type="match status" value="1"/>
</dbReference>
<dbReference type="InterPro" id="IPR030678">
    <property type="entry name" value="Peptide/Ni-bd"/>
</dbReference>
<organism evidence="4 5">
    <name type="scientific">Microbacterium mangrovi</name>
    <dbReference type="NCBI Taxonomy" id="1348253"/>
    <lineage>
        <taxon>Bacteria</taxon>
        <taxon>Bacillati</taxon>
        <taxon>Actinomycetota</taxon>
        <taxon>Actinomycetes</taxon>
        <taxon>Micrococcales</taxon>
        <taxon>Microbacteriaceae</taxon>
        <taxon>Microbacterium</taxon>
    </lineage>
</organism>
<keyword evidence="5" id="KW-1185">Reference proteome</keyword>
<reference evidence="4 5" key="1">
    <citation type="submission" date="2014-11" db="EMBL/GenBank/DDBJ databases">
        <title>Genome sequence of Microbacterium mangrovi MUSC 115(T).</title>
        <authorList>
            <person name="Lee L.-H."/>
        </authorList>
    </citation>
    <scope>NUCLEOTIDE SEQUENCE [LARGE SCALE GENOMIC DNA]</scope>
    <source>
        <strain evidence="4 5">MUSC 115</strain>
    </source>
</reference>
<dbReference type="GO" id="GO:0043190">
    <property type="term" value="C:ATP-binding cassette (ABC) transporter complex"/>
    <property type="evidence" value="ECO:0007669"/>
    <property type="project" value="InterPro"/>
</dbReference>
<dbReference type="PANTHER" id="PTHR30290:SF38">
    <property type="entry name" value="D,D-DIPEPTIDE-BINDING PERIPLASMIC PROTEIN DDPA-RELATED"/>
    <property type="match status" value="1"/>
</dbReference>
<dbReference type="GO" id="GO:0042597">
    <property type="term" value="C:periplasmic space"/>
    <property type="evidence" value="ECO:0007669"/>
    <property type="project" value="UniProtKB-ARBA"/>
</dbReference>
<name>A0A0B2ACS3_9MICO</name>
<dbReference type="Gene3D" id="3.10.105.10">
    <property type="entry name" value="Dipeptide-binding Protein, Domain 3"/>
    <property type="match status" value="1"/>
</dbReference>
<evidence type="ECO:0000313" key="4">
    <source>
        <dbReference type="EMBL" id="KHK99568.1"/>
    </source>
</evidence>
<dbReference type="STRING" id="1348253.LK09_02850"/>
<dbReference type="Gene3D" id="3.40.190.10">
    <property type="entry name" value="Periplasmic binding protein-like II"/>
    <property type="match status" value="1"/>
</dbReference>
<comment type="caution">
    <text evidence="4">The sequence shown here is derived from an EMBL/GenBank/DDBJ whole genome shotgun (WGS) entry which is preliminary data.</text>
</comment>
<dbReference type="SUPFAM" id="SSF53850">
    <property type="entry name" value="Periplasmic binding protein-like II"/>
    <property type="match status" value="1"/>
</dbReference>
<dbReference type="Gene3D" id="3.90.76.10">
    <property type="entry name" value="Dipeptide-binding Protein, Domain 1"/>
    <property type="match status" value="1"/>
</dbReference>
<evidence type="ECO:0000256" key="1">
    <source>
        <dbReference type="ARBA" id="ARBA00022729"/>
    </source>
</evidence>
<feature type="signal peptide" evidence="2">
    <location>
        <begin position="1"/>
        <end position="27"/>
    </location>
</feature>
<dbReference type="RefSeq" id="WP_039395550.1">
    <property type="nucleotide sequence ID" value="NZ_JTDK01000002.1"/>
</dbReference>
<evidence type="ECO:0000256" key="2">
    <source>
        <dbReference type="SAM" id="SignalP"/>
    </source>
</evidence>
<dbReference type="GO" id="GO:1904680">
    <property type="term" value="F:peptide transmembrane transporter activity"/>
    <property type="evidence" value="ECO:0007669"/>
    <property type="project" value="TreeGrafter"/>
</dbReference>
<evidence type="ECO:0000313" key="5">
    <source>
        <dbReference type="Proteomes" id="UP000031030"/>
    </source>
</evidence>
<proteinExistence type="predicted"/>
<dbReference type="OrthoDB" id="5243526at2"/>
<dbReference type="PIRSF" id="PIRSF002741">
    <property type="entry name" value="MppA"/>
    <property type="match status" value="1"/>
</dbReference>
<dbReference type="CDD" id="cd00995">
    <property type="entry name" value="PBP2_NikA_DppA_OppA_like"/>
    <property type="match status" value="1"/>
</dbReference>
<dbReference type="Proteomes" id="UP000031030">
    <property type="component" value="Unassembled WGS sequence"/>
</dbReference>
<dbReference type="InterPro" id="IPR000914">
    <property type="entry name" value="SBP_5_dom"/>
</dbReference>
<dbReference type="PANTHER" id="PTHR30290">
    <property type="entry name" value="PERIPLASMIC BINDING COMPONENT OF ABC TRANSPORTER"/>
    <property type="match status" value="1"/>
</dbReference>
<dbReference type="GO" id="GO:0015833">
    <property type="term" value="P:peptide transport"/>
    <property type="evidence" value="ECO:0007669"/>
    <property type="project" value="TreeGrafter"/>
</dbReference>
<accession>A0A0B2ACS3</accession>
<gene>
    <name evidence="4" type="ORF">LK09_02850</name>
</gene>
<feature type="chain" id="PRO_5038881050" evidence="2">
    <location>
        <begin position="28"/>
        <end position="550"/>
    </location>
</feature>
<dbReference type="Pfam" id="PF00496">
    <property type="entry name" value="SBP_bac_5"/>
    <property type="match status" value="1"/>
</dbReference>